<reference evidence="2 3" key="1">
    <citation type="journal article" date="2012" name="Stand. Genomic Sci.">
        <title>Complete genome sequence of Terriglobus saanensis type strain SP1PR4(T), an Acidobacteria from tundra soil.</title>
        <authorList>
            <person name="Rawat S.R."/>
            <person name="Mannisto M.K."/>
            <person name="Starovoytov V."/>
            <person name="Goodwin L."/>
            <person name="Nolan M."/>
            <person name="Hauser L."/>
            <person name="Land M."/>
            <person name="Davenport K.W."/>
            <person name="Woyke T."/>
            <person name="Haggblom M.M."/>
        </authorList>
    </citation>
    <scope>NUCLEOTIDE SEQUENCE</scope>
    <source>
        <strain evidence="3">ATCC BAA-1853 / DSM 23119 / SP1PR4</strain>
    </source>
</reference>
<feature type="chain" id="PRO_5003232218" evidence="1">
    <location>
        <begin position="21"/>
        <end position="216"/>
    </location>
</feature>
<name>E8UZG8_TERSS</name>
<keyword evidence="3" id="KW-1185">Reference proteome</keyword>
<dbReference type="eggNOG" id="ENOG50332WZ">
    <property type="taxonomic scope" value="Bacteria"/>
</dbReference>
<sequence>MKRLALLYLYLLAVPVVSQSAPSVPPASSGFKWSMEFERPGLTLPWWKIAREADGSTVFTARREDALPPPSSTFIMSAATSVKLEALLRSSHGMQPCETKAKNLANMGMKTVIFTTDGTSATCAFNYSDNKPLLQVADIGQAIALTLESGAELARLHRYDRLGLDKEMINLSKAAAEGNALELQSIAETLRSIAADTHVLDRVRVKAVHLLELASN</sequence>
<feature type="signal peptide" evidence="1">
    <location>
        <begin position="1"/>
        <end position="20"/>
    </location>
</feature>
<dbReference type="RefSeq" id="WP_013568981.1">
    <property type="nucleotide sequence ID" value="NC_014963.1"/>
</dbReference>
<dbReference type="STRING" id="401053.AciPR4_2468"/>
<protein>
    <submittedName>
        <fullName evidence="2">Uncharacterized protein</fullName>
    </submittedName>
</protein>
<dbReference type="KEGG" id="tsa:AciPR4_2468"/>
<dbReference type="Proteomes" id="UP000006844">
    <property type="component" value="Chromosome"/>
</dbReference>
<evidence type="ECO:0000313" key="2">
    <source>
        <dbReference type="EMBL" id="ADV83248.1"/>
    </source>
</evidence>
<proteinExistence type="predicted"/>
<dbReference type="AlphaFoldDB" id="E8UZG8"/>
<keyword evidence="1" id="KW-0732">Signal</keyword>
<evidence type="ECO:0000313" key="3">
    <source>
        <dbReference type="Proteomes" id="UP000006844"/>
    </source>
</evidence>
<gene>
    <name evidence="2" type="ordered locus">AciPR4_2468</name>
</gene>
<accession>E8UZG8</accession>
<dbReference type="OrthoDB" id="116700at2"/>
<organism evidence="2 3">
    <name type="scientific">Terriglobus saanensis (strain ATCC BAA-1853 / DSM 23119 / SP1PR4)</name>
    <dbReference type="NCBI Taxonomy" id="401053"/>
    <lineage>
        <taxon>Bacteria</taxon>
        <taxon>Pseudomonadati</taxon>
        <taxon>Acidobacteriota</taxon>
        <taxon>Terriglobia</taxon>
        <taxon>Terriglobales</taxon>
        <taxon>Acidobacteriaceae</taxon>
        <taxon>Terriglobus</taxon>
    </lineage>
</organism>
<dbReference type="HOGENOM" id="CLU_1277105_0_0_0"/>
<dbReference type="EMBL" id="CP002467">
    <property type="protein sequence ID" value="ADV83248.1"/>
    <property type="molecule type" value="Genomic_DNA"/>
</dbReference>
<evidence type="ECO:0000256" key="1">
    <source>
        <dbReference type="SAM" id="SignalP"/>
    </source>
</evidence>